<dbReference type="OrthoDB" id="9807519at2"/>
<dbReference type="PANTHER" id="PTHR43308">
    <property type="entry name" value="OUTER MEMBRANE PROTEIN ALPHA-RELATED"/>
    <property type="match status" value="1"/>
</dbReference>
<evidence type="ECO:0000313" key="3">
    <source>
        <dbReference type="EMBL" id="RRJ63283.1"/>
    </source>
</evidence>
<dbReference type="InterPro" id="IPR001119">
    <property type="entry name" value="SLH_dom"/>
</dbReference>
<dbReference type="InterPro" id="IPR028059">
    <property type="entry name" value="SWM_rpt"/>
</dbReference>
<accession>A0A3P3U3X5</accession>
<keyword evidence="4" id="KW-1185">Reference proteome</keyword>
<dbReference type="Proteomes" id="UP000267017">
    <property type="component" value="Unassembled WGS sequence"/>
</dbReference>
<organism evidence="3 4">
    <name type="scientific">Paenibacillus oralis</name>
    <dbReference type="NCBI Taxonomy" id="2490856"/>
    <lineage>
        <taxon>Bacteria</taxon>
        <taxon>Bacillati</taxon>
        <taxon>Bacillota</taxon>
        <taxon>Bacilli</taxon>
        <taxon>Bacillales</taxon>
        <taxon>Paenibacillaceae</taxon>
        <taxon>Paenibacillus</taxon>
    </lineage>
</organism>
<dbReference type="Pfam" id="PF07554">
    <property type="entry name" value="FIVAR"/>
    <property type="match status" value="3"/>
</dbReference>
<dbReference type="Pfam" id="PF00395">
    <property type="entry name" value="SLH"/>
    <property type="match status" value="3"/>
</dbReference>
<dbReference type="Gene3D" id="1.20.1270.70">
    <property type="entry name" value="Designed single chain three-helix bundle"/>
    <property type="match status" value="3"/>
</dbReference>
<dbReference type="Pfam" id="PF12733">
    <property type="entry name" value="Cadherin-like"/>
    <property type="match status" value="1"/>
</dbReference>
<dbReference type="InterPro" id="IPR058515">
    <property type="entry name" value="DUF8202"/>
</dbReference>
<dbReference type="InterPro" id="IPR051465">
    <property type="entry name" value="Cell_Envelope_Struct_Comp"/>
</dbReference>
<evidence type="ECO:0000259" key="2">
    <source>
        <dbReference type="PROSITE" id="PS51272"/>
    </source>
</evidence>
<dbReference type="Gene3D" id="2.60.40.10">
    <property type="entry name" value="Immunoglobulins"/>
    <property type="match status" value="3"/>
</dbReference>
<comment type="caution">
    <text evidence="3">The sequence shown here is derived from an EMBL/GenBank/DDBJ whole genome shotgun (WGS) entry which is preliminary data.</text>
</comment>
<reference evidence="3 4" key="1">
    <citation type="submission" date="2018-11" db="EMBL/GenBank/DDBJ databases">
        <title>Genome sequencing of Paenibacillus sp. KCOM 3021 (= ChDC PVNT-B20).</title>
        <authorList>
            <person name="Kook J.-K."/>
            <person name="Park S.-N."/>
            <person name="Lim Y.K."/>
        </authorList>
    </citation>
    <scope>NUCLEOTIDE SEQUENCE [LARGE SCALE GENOMIC DNA]</scope>
    <source>
        <strain evidence="3 4">KCOM 3021</strain>
    </source>
</reference>
<sequence length="1764" mass="188292">MKKVKRGPGIRMMRGWSMVLSFLLVASMLPLPSLVQPSVAHAEAGSEAESTTVTGAVYPGGVKNGLISWVDIEDSMNLAEDGISITTLTDLTDLNPDVSGDNVWNPIDPTKPNSFVSGAINFNGGILINSTRGYYTRTHFNTTDTTREVFSIQGPYTGVIGGFPWNFGGEGTGSQNIISNTSIASNFGNAGSGNELKISGNQFVLGQADILNVLRTADTLGIFLNGTKLGERVPVGNVNFNKASAAGGYYIGAAHNNRFNGLVTETIIYNRVLEAYEKNKVNSYLALKYGITLNNDYVASDWDGAAGTAFWDTNSNTAYNNRVTGIGRDDLGAQNQKQSKSQGNGANVTISLGDSVAATNMANTETFEKDKSFFVFGDNGKEVSFEQGYKLTNDESIAIKTIERVYKVQKTNWDAGDRITLQVDKIDVEKGYPLYLIVSSSGTFDTETTYYPVNQTDGTVILTDSDIGDGNYFTFGSAYPLPDSAQLALAEVDGADHSLSLTFDREIALGDLAGFAITVGDAPLDLTGAGYRVDPNDKKKLIIDLSEEDLSSGEAITVSYDGTGTLRDLQSGVSADAFKETLNAINKVALQNKIEEAAGITNEGYTDTSWQALQDALEAANIALAKADATQAEVNTALNNLQTAIAGLVKSPPNAEGGSFIEGTNTITIDFDRAVKFDLSGGGSFAEGFKVTVGGTEVTVVNAAVDSTDPTKVILTLPDGTDLSAKETVHVSYEKAKGHLVGDSEGGVAAGDFEFDVKDPFAAALTVTEPIGITNDLQPAVTGTAPKDAESVVITLTDSEGKPVKTNEVLTIDPVTGAWTFDAYEADLAPGVYTVTVTATKGGQVATEVHTFTVVNKTALQAEVDEAAGYNEKDWSSETWQTYQDALEAAKNVLAKDEATQKEVDDTLAALEAAQAGLKKAAPIPSNPGSFEGGVAFITIPFDRALALDGTGDEADGFTVTYVDEFGNPGTIEVTSAAISGDNKDRITLNLAEPLASGWNVTVAYDGEAGHLKGEGEEGSPVADFSFELNDPFAAALQITEPGGNTSDKTPAVSGSVHADADELTVTMKDAQGNIVDVAGELIWNTGDSAWSYDIKEELEPGTYTIEVTAVEGGRSVTTTRTFTITANVDKTALQNRTSEINNEISAGTLKPEDYTPETWAKLQEKLQAALGVLGDENATQEQVDAALQALNDSRNALIRQVGLSIVPSTGTIQPAVTDAVYDYTMSVSNNTSQIRFTVAFNPEATITVNGRLVENGQTSDAISLREGKNEITIVITEQDGSTRTYTITVTRDEKSSSSSGGKKSSGSSSNNTSNSTAPQTQTIVVDVVIGGDEEADITKVPIERTSYNDGHIVDKVTFNKAKAQETVDKALKTGKDVARIIIPDEKDEVSEVNLQVPADTVALLQENAIAFEMYNPNVFIQVPADSLKGLTQDFYFRLVPVKDKSERDEIEDRARTEEVVRKWAADDNIKVVARPMTIETNLPSRPVTLTLPLKGVELPDNASARAAFLKQLGIFIEHSNGEKEVVAGKAVTMPDGQLGLQFSVNHFSTFTIIDFNNGVTDGQHTPYIQGFPDGKFKPLENVTRGQLAAMIARNLGYVEGSYSGEAPFSDVPVTSWQAGVVAFVKEQGIMQGLPDGSFMPNQAVTRAEIATVMANYRKLAALQGQTSFNDIARHWAQGNINAVREAGLIEGFQDGSFKPNAYASRAEAVVMLNRMFERGPLYGVTAPTFPDVPATHWAFNDVEEAATTHSYIIDEEQKEVIAE</sequence>
<dbReference type="InterPro" id="IPR025883">
    <property type="entry name" value="Cadherin-like_domain"/>
</dbReference>
<dbReference type="Pfam" id="PF26628">
    <property type="entry name" value="DUF8202"/>
    <property type="match status" value="1"/>
</dbReference>
<feature type="compositionally biased region" description="Low complexity" evidence="1">
    <location>
        <begin position="1297"/>
        <end position="1317"/>
    </location>
</feature>
<feature type="region of interest" description="Disordered" evidence="1">
    <location>
        <begin position="1289"/>
        <end position="1320"/>
    </location>
</feature>
<dbReference type="InterPro" id="IPR013783">
    <property type="entry name" value="Ig-like_fold"/>
</dbReference>
<feature type="domain" description="SLH" evidence="2">
    <location>
        <begin position="1605"/>
        <end position="1662"/>
    </location>
</feature>
<protein>
    <recommendedName>
        <fullName evidence="2">SLH domain-containing protein</fullName>
    </recommendedName>
</protein>
<name>A0A3P3U3X5_9BACL</name>
<feature type="domain" description="SLH" evidence="2">
    <location>
        <begin position="1664"/>
        <end position="1727"/>
    </location>
</feature>
<dbReference type="Pfam" id="PF13753">
    <property type="entry name" value="SWM_repeat"/>
    <property type="match status" value="2"/>
</dbReference>
<dbReference type="PROSITE" id="PS51272">
    <property type="entry name" value="SLH"/>
    <property type="match status" value="3"/>
</dbReference>
<dbReference type="RefSeq" id="WP_128631126.1">
    <property type="nucleotide sequence ID" value="NZ_RRCN01000001.1"/>
</dbReference>
<gene>
    <name evidence="3" type="ORF">EHV15_10385</name>
</gene>
<feature type="domain" description="SLH" evidence="2">
    <location>
        <begin position="1543"/>
        <end position="1604"/>
    </location>
</feature>
<evidence type="ECO:0000256" key="1">
    <source>
        <dbReference type="SAM" id="MobiDB-lite"/>
    </source>
</evidence>
<dbReference type="EMBL" id="RRCN01000001">
    <property type="protein sequence ID" value="RRJ63283.1"/>
    <property type="molecule type" value="Genomic_DNA"/>
</dbReference>
<dbReference type="PANTHER" id="PTHR43308:SF5">
    <property type="entry name" value="S-LAYER PROTEIN _ PEPTIDOGLYCAN ENDO-BETA-N-ACETYLGLUCOSAMINIDASE"/>
    <property type="match status" value="1"/>
</dbReference>
<proteinExistence type="predicted"/>
<evidence type="ECO:0000313" key="4">
    <source>
        <dbReference type="Proteomes" id="UP000267017"/>
    </source>
</evidence>